<dbReference type="Pfam" id="PF14411">
    <property type="entry name" value="LHH"/>
    <property type="match status" value="1"/>
</dbReference>
<dbReference type="EMBL" id="BMNQ01000066">
    <property type="protein sequence ID" value="GGK06273.1"/>
    <property type="molecule type" value="Genomic_DNA"/>
</dbReference>
<feature type="domain" description="LHH" evidence="1">
    <location>
        <begin position="1"/>
        <end position="54"/>
    </location>
</feature>
<reference evidence="2" key="1">
    <citation type="journal article" date="2014" name="Int. J. Syst. Evol. Microbiol.">
        <title>Complete genome sequence of Corynebacterium casei LMG S-19264T (=DSM 44701T), isolated from a smear-ripened cheese.</title>
        <authorList>
            <consortium name="US DOE Joint Genome Institute (JGI-PGF)"/>
            <person name="Walter F."/>
            <person name="Albersmeier A."/>
            <person name="Kalinowski J."/>
            <person name="Ruckert C."/>
        </authorList>
    </citation>
    <scope>NUCLEOTIDE SEQUENCE</scope>
    <source>
        <strain evidence="2">JCM 12580</strain>
    </source>
</reference>
<evidence type="ECO:0000259" key="1">
    <source>
        <dbReference type="Pfam" id="PF14411"/>
    </source>
</evidence>
<sequence length="55" mass="6471">MTQKNESSIAEVTQSFHKENNTIIHINPNTMPSGVNRAKFNKWQTNYWKSRANDY</sequence>
<evidence type="ECO:0000313" key="2">
    <source>
        <dbReference type="EMBL" id="GGK06273.1"/>
    </source>
</evidence>
<comment type="caution">
    <text evidence="2">The sequence shown here is derived from an EMBL/GenBank/DDBJ whole genome shotgun (WGS) entry which is preliminary data.</text>
</comment>
<keyword evidence="3" id="KW-1185">Reference proteome</keyword>
<dbReference type="InterPro" id="IPR026834">
    <property type="entry name" value="LHH"/>
</dbReference>
<protein>
    <recommendedName>
        <fullName evidence="1">LHH domain-containing protein</fullName>
    </recommendedName>
</protein>
<gene>
    <name evidence="2" type="ORF">GCM10007063_30960</name>
</gene>
<evidence type="ECO:0000313" key="3">
    <source>
        <dbReference type="Proteomes" id="UP000658382"/>
    </source>
</evidence>
<accession>A0A917V0Q8</accession>
<reference evidence="2" key="2">
    <citation type="submission" date="2020-09" db="EMBL/GenBank/DDBJ databases">
        <authorList>
            <person name="Sun Q."/>
            <person name="Ohkuma M."/>
        </authorList>
    </citation>
    <scope>NUCLEOTIDE SEQUENCE</scope>
    <source>
        <strain evidence="2">JCM 12580</strain>
    </source>
</reference>
<organism evidence="2 3">
    <name type="scientific">Lentibacillus kapialis</name>
    <dbReference type="NCBI Taxonomy" id="340214"/>
    <lineage>
        <taxon>Bacteria</taxon>
        <taxon>Bacillati</taxon>
        <taxon>Bacillota</taxon>
        <taxon>Bacilli</taxon>
        <taxon>Bacillales</taxon>
        <taxon>Bacillaceae</taxon>
        <taxon>Lentibacillus</taxon>
    </lineage>
</organism>
<name>A0A917V0Q8_9BACI</name>
<dbReference type="Proteomes" id="UP000658382">
    <property type="component" value="Unassembled WGS sequence"/>
</dbReference>
<dbReference type="AlphaFoldDB" id="A0A917V0Q8"/>
<proteinExistence type="predicted"/>